<proteinExistence type="predicted"/>
<keyword evidence="4" id="KW-1185">Reference proteome</keyword>
<organism evidence="3 4">
    <name type="scientific">Luteolibacter arcticus</name>
    <dbReference type="NCBI Taxonomy" id="1581411"/>
    <lineage>
        <taxon>Bacteria</taxon>
        <taxon>Pseudomonadati</taxon>
        <taxon>Verrucomicrobiota</taxon>
        <taxon>Verrucomicrobiia</taxon>
        <taxon>Verrucomicrobiales</taxon>
        <taxon>Verrucomicrobiaceae</taxon>
        <taxon>Luteolibacter</taxon>
    </lineage>
</organism>
<keyword evidence="2" id="KW-0812">Transmembrane</keyword>
<name>A0ABT3GKT3_9BACT</name>
<feature type="region of interest" description="Disordered" evidence="1">
    <location>
        <begin position="1"/>
        <end position="34"/>
    </location>
</feature>
<evidence type="ECO:0000313" key="3">
    <source>
        <dbReference type="EMBL" id="MCW1924124.1"/>
    </source>
</evidence>
<comment type="caution">
    <text evidence="3">The sequence shown here is derived from an EMBL/GenBank/DDBJ whole genome shotgun (WGS) entry which is preliminary data.</text>
</comment>
<evidence type="ECO:0000256" key="2">
    <source>
        <dbReference type="SAM" id="Phobius"/>
    </source>
</evidence>
<keyword evidence="2" id="KW-1133">Transmembrane helix</keyword>
<dbReference type="RefSeq" id="WP_264488232.1">
    <property type="nucleotide sequence ID" value="NZ_JAPDDT010000007.1"/>
</dbReference>
<dbReference type="Proteomes" id="UP001320876">
    <property type="component" value="Unassembled WGS sequence"/>
</dbReference>
<evidence type="ECO:0000256" key="1">
    <source>
        <dbReference type="SAM" id="MobiDB-lite"/>
    </source>
</evidence>
<keyword evidence="2" id="KW-0472">Membrane</keyword>
<feature type="transmembrane region" description="Helical" evidence="2">
    <location>
        <begin position="186"/>
        <end position="205"/>
    </location>
</feature>
<accession>A0ABT3GKT3</accession>
<dbReference type="EMBL" id="JAPDDT010000007">
    <property type="protein sequence ID" value="MCW1924124.1"/>
    <property type="molecule type" value="Genomic_DNA"/>
</dbReference>
<sequence>MPPATEHTHHLKIRSTQLEMNPGAPAGARQGEDVEGKLRAAQVQLEQLQQQREDLERQRQEVETLNSRKRELISAQTELTERLSSTLQRIERELYELKDHTSDLEQARACFAAHLSKLEKINPDGWTRENLAASLERAMAIVDHADDEFSQAAEHYSRSRSSNLFNGSKARRVVSGDFARQFRNGLAFNLPVIVLGSLALIVYLLK</sequence>
<gene>
    <name evidence="3" type="ORF">OKA05_16270</name>
</gene>
<evidence type="ECO:0000313" key="4">
    <source>
        <dbReference type="Proteomes" id="UP001320876"/>
    </source>
</evidence>
<protein>
    <submittedName>
        <fullName evidence="3">Uncharacterized protein</fullName>
    </submittedName>
</protein>
<reference evidence="3 4" key="1">
    <citation type="submission" date="2022-10" db="EMBL/GenBank/DDBJ databases">
        <title>Luteolibacter arcticus strain CCTCC AB 2014275, whole genome shotgun sequencing project.</title>
        <authorList>
            <person name="Zhao G."/>
            <person name="Shen L."/>
        </authorList>
    </citation>
    <scope>NUCLEOTIDE SEQUENCE [LARGE SCALE GENOMIC DNA]</scope>
    <source>
        <strain evidence="3 4">CCTCC AB 2014275</strain>
    </source>
</reference>